<keyword evidence="5 14" id="KW-0138">CF(0)</keyword>
<evidence type="ECO:0000256" key="12">
    <source>
        <dbReference type="ARBA" id="ARBA00025198"/>
    </source>
</evidence>
<keyword evidence="3 14" id="KW-0813">Transport</keyword>
<comment type="function">
    <text evidence="14">Component of the F(0) channel, it forms part of the peripheral stalk, linking F(1) to F(0).</text>
</comment>
<evidence type="ECO:0000313" key="17">
    <source>
        <dbReference type="EMBL" id="WCZ32337.1"/>
    </source>
</evidence>
<keyword evidence="10 14" id="KW-0472">Membrane</keyword>
<evidence type="ECO:0000256" key="16">
    <source>
        <dbReference type="SAM" id="Coils"/>
    </source>
</evidence>
<keyword evidence="18" id="KW-1185">Reference proteome</keyword>
<dbReference type="Gene3D" id="1.20.5.620">
    <property type="entry name" value="F1F0 ATP synthase subunit B, membrane domain"/>
    <property type="match status" value="1"/>
</dbReference>
<keyword evidence="9 14" id="KW-0406">Ion transport</keyword>
<dbReference type="PANTHER" id="PTHR33445">
    <property type="entry name" value="ATP SYNTHASE SUBUNIT B', CHLOROPLASTIC"/>
    <property type="match status" value="1"/>
</dbReference>
<evidence type="ECO:0000256" key="11">
    <source>
        <dbReference type="ARBA" id="ARBA00023310"/>
    </source>
</evidence>
<dbReference type="NCBIfam" id="NF004412">
    <property type="entry name" value="PRK05759.1-3"/>
    <property type="match status" value="1"/>
</dbReference>
<comment type="subunit">
    <text evidence="13 14">F-type ATPases have 2 components, F(1) - the catalytic core - and F(0) - the membrane proton channel. F(1) has five subunits: alpha(3), beta(3), gamma(1), delta(1), epsilon(1). F(0) has three main subunits: a(1), b(2) and c(10-14). The alpha and beta chains form an alternating ring which encloses part of the gamma chain. F(1) is attached to F(0) by a central stalk formed by the gamma and epsilon chains, while a peripheral stalk is formed by the delta and b chains.</text>
</comment>
<feature type="coiled-coil region" evidence="16">
    <location>
        <begin position="69"/>
        <end position="121"/>
    </location>
</feature>
<reference evidence="17 18" key="1">
    <citation type="submission" date="2020-10" db="EMBL/GenBank/DDBJ databases">
        <title>Complete genome sequence of Corynebacterium massiliense DSM 45435, type strain of Corynebacterium massiliense.</title>
        <authorList>
            <person name="Busche T."/>
            <person name="Kalinowski J."/>
            <person name="Ruckert C."/>
        </authorList>
    </citation>
    <scope>NUCLEOTIDE SEQUENCE [LARGE SCALE GENOMIC DNA]</scope>
    <source>
        <strain evidence="17 18">DSM 45435</strain>
    </source>
</reference>
<protein>
    <recommendedName>
        <fullName evidence="14">ATP synthase subunit b</fullName>
    </recommendedName>
    <alternativeName>
        <fullName evidence="14">ATP synthase F(0) sector subunit b</fullName>
    </alternativeName>
    <alternativeName>
        <fullName evidence="14">ATPase subunit I</fullName>
    </alternativeName>
    <alternativeName>
        <fullName evidence="14">F-type ATPase subunit b</fullName>
        <shortName evidence="14">F-ATPase subunit b</shortName>
    </alternativeName>
</protein>
<dbReference type="InterPro" id="IPR005864">
    <property type="entry name" value="ATP_synth_F0_bsu_bac"/>
</dbReference>
<evidence type="ECO:0000256" key="2">
    <source>
        <dbReference type="ARBA" id="ARBA00005513"/>
    </source>
</evidence>
<sequence length="190" mass="20992">MNNVFFFLAAEGGEELPMEGGNNLLLPKGYDIFWSLVAFVIILLVFWKFVLPNFQELLREREDRIEGGMKRAEAQQAEAKAALEKYNAQLADARAEAAEIREQARERGKQIEAEARAQAEEEAQRIIAAGEKQLAASRAQVVGDLRNDIGQNSINLAEKLLGGELSDSSKQSQTIDNFLSELDNVAPAGK</sequence>
<feature type="transmembrane region" description="Helical" evidence="14">
    <location>
        <begin position="32"/>
        <end position="51"/>
    </location>
</feature>
<dbReference type="RefSeq" id="WP_022862468.1">
    <property type="nucleotide sequence ID" value="NZ_ATVG01000002.1"/>
</dbReference>
<evidence type="ECO:0000256" key="14">
    <source>
        <dbReference type="HAMAP-Rule" id="MF_01398"/>
    </source>
</evidence>
<evidence type="ECO:0000256" key="15">
    <source>
        <dbReference type="RuleBase" id="RU003848"/>
    </source>
</evidence>
<comment type="similarity">
    <text evidence="2 14 15">Belongs to the ATPase B chain family.</text>
</comment>
<organism evidence="17 18">
    <name type="scientific">Corynebacterium massiliense DSM 45435</name>
    <dbReference type="NCBI Taxonomy" id="1121364"/>
    <lineage>
        <taxon>Bacteria</taxon>
        <taxon>Bacillati</taxon>
        <taxon>Actinomycetota</taxon>
        <taxon>Actinomycetes</taxon>
        <taxon>Mycobacteriales</taxon>
        <taxon>Corynebacteriaceae</taxon>
        <taxon>Corynebacterium</taxon>
    </lineage>
</organism>
<comment type="subcellular location">
    <subcellularLocation>
        <location evidence="1 14">Cell membrane</location>
        <topology evidence="1 14">Single-pass membrane protein</topology>
    </subcellularLocation>
</comment>
<dbReference type="HAMAP" id="MF_01398">
    <property type="entry name" value="ATP_synth_b_bprime"/>
    <property type="match status" value="1"/>
</dbReference>
<dbReference type="Proteomes" id="UP001220064">
    <property type="component" value="Chromosome"/>
</dbReference>
<dbReference type="InterPro" id="IPR028987">
    <property type="entry name" value="ATP_synth_B-like_membr_sf"/>
</dbReference>
<dbReference type="NCBIfam" id="TIGR01144">
    <property type="entry name" value="ATP_synt_b"/>
    <property type="match status" value="1"/>
</dbReference>
<evidence type="ECO:0000256" key="13">
    <source>
        <dbReference type="ARBA" id="ARBA00025830"/>
    </source>
</evidence>
<dbReference type="InterPro" id="IPR002146">
    <property type="entry name" value="ATP_synth_b/b'su_bac/chlpt"/>
</dbReference>
<dbReference type="SUPFAM" id="SSF81573">
    <property type="entry name" value="F1F0 ATP synthase subunit B, membrane domain"/>
    <property type="match status" value="1"/>
</dbReference>
<keyword evidence="16" id="KW-0175">Coiled coil</keyword>
<dbReference type="Pfam" id="PF00430">
    <property type="entry name" value="ATP-synt_B"/>
    <property type="match status" value="1"/>
</dbReference>
<evidence type="ECO:0000256" key="7">
    <source>
        <dbReference type="ARBA" id="ARBA00022781"/>
    </source>
</evidence>
<evidence type="ECO:0000256" key="3">
    <source>
        <dbReference type="ARBA" id="ARBA00022448"/>
    </source>
</evidence>
<dbReference type="EMBL" id="CP063189">
    <property type="protein sequence ID" value="WCZ32337.1"/>
    <property type="molecule type" value="Genomic_DNA"/>
</dbReference>
<keyword evidence="7 14" id="KW-0375">Hydrogen ion transport</keyword>
<evidence type="ECO:0000256" key="5">
    <source>
        <dbReference type="ARBA" id="ARBA00022547"/>
    </source>
</evidence>
<keyword evidence="4 14" id="KW-1003">Cell membrane</keyword>
<dbReference type="CDD" id="cd06503">
    <property type="entry name" value="ATP-synt_Fo_b"/>
    <property type="match status" value="1"/>
</dbReference>
<evidence type="ECO:0000256" key="4">
    <source>
        <dbReference type="ARBA" id="ARBA00022475"/>
    </source>
</evidence>
<name>A0ABY7U999_9CORY</name>
<evidence type="ECO:0000256" key="10">
    <source>
        <dbReference type="ARBA" id="ARBA00023136"/>
    </source>
</evidence>
<dbReference type="PANTHER" id="PTHR33445:SF1">
    <property type="entry name" value="ATP SYNTHASE SUBUNIT B"/>
    <property type="match status" value="1"/>
</dbReference>
<evidence type="ECO:0000256" key="8">
    <source>
        <dbReference type="ARBA" id="ARBA00022989"/>
    </source>
</evidence>
<proteinExistence type="inferred from homology"/>
<comment type="function">
    <text evidence="12 14">F(1)F(0) ATP synthase produces ATP from ADP in the presence of a proton or sodium gradient. F-type ATPases consist of two structural domains, F(1) containing the extramembraneous catalytic core and F(0) containing the membrane proton channel, linked together by a central stalk and a peripheral stalk. During catalysis, ATP synthesis in the catalytic domain of F(1) is coupled via a rotary mechanism of the central stalk subunits to proton translocation.</text>
</comment>
<evidence type="ECO:0000256" key="9">
    <source>
        <dbReference type="ARBA" id="ARBA00023065"/>
    </source>
</evidence>
<evidence type="ECO:0000313" key="18">
    <source>
        <dbReference type="Proteomes" id="UP001220064"/>
    </source>
</evidence>
<gene>
    <name evidence="14 17" type="primary">atpF</name>
    <name evidence="17" type="ORF">CMASS_04435</name>
</gene>
<evidence type="ECO:0000256" key="6">
    <source>
        <dbReference type="ARBA" id="ARBA00022692"/>
    </source>
</evidence>
<keyword evidence="11 14" id="KW-0066">ATP synthesis</keyword>
<keyword evidence="8 14" id="KW-1133">Transmembrane helix</keyword>
<accession>A0ABY7U999</accession>
<keyword evidence="6 14" id="KW-0812">Transmembrane</keyword>
<evidence type="ECO:0000256" key="1">
    <source>
        <dbReference type="ARBA" id="ARBA00004162"/>
    </source>
</evidence>
<dbReference type="InterPro" id="IPR050059">
    <property type="entry name" value="ATP_synthase_B_chain"/>
</dbReference>